<feature type="transmembrane region" description="Helical" evidence="8">
    <location>
        <begin position="381"/>
        <end position="400"/>
    </location>
</feature>
<evidence type="ECO:0000256" key="2">
    <source>
        <dbReference type="ARBA" id="ARBA00007430"/>
    </source>
</evidence>
<evidence type="ECO:0000256" key="4">
    <source>
        <dbReference type="ARBA" id="ARBA00022692"/>
    </source>
</evidence>
<name>A0AAX3YLP2_RHOOP</name>
<feature type="transmembrane region" description="Helical" evidence="8">
    <location>
        <begin position="69"/>
        <end position="93"/>
    </location>
</feature>
<reference evidence="10" key="2">
    <citation type="submission" date="2023-07" db="EMBL/GenBank/DDBJ databases">
        <title>Genomic analysis of Rhodococcus opacus VOC-14 with glycol ethers degradation activity.</title>
        <authorList>
            <person name="Narkevich D.A."/>
            <person name="Hlushen A.M."/>
            <person name="Akhremchuk A.E."/>
            <person name="Sikolenko M.A."/>
            <person name="Valentovich L.N."/>
        </authorList>
    </citation>
    <scope>NUCLEOTIDE SEQUENCE</scope>
    <source>
        <strain evidence="10">VOC-14</strain>
    </source>
</reference>
<dbReference type="AlphaFoldDB" id="A0AAX3YLP2"/>
<feature type="transmembrane region" description="Helical" evidence="8">
    <location>
        <begin position="199"/>
        <end position="217"/>
    </location>
</feature>
<evidence type="ECO:0000313" key="9">
    <source>
        <dbReference type="EMBL" id="MCZ4582207.1"/>
    </source>
</evidence>
<dbReference type="GO" id="GO:0005886">
    <property type="term" value="C:plasma membrane"/>
    <property type="evidence" value="ECO:0007669"/>
    <property type="project" value="UniProtKB-SubCell"/>
</dbReference>
<keyword evidence="11" id="KW-1185">Reference proteome</keyword>
<dbReference type="Pfam" id="PF13440">
    <property type="entry name" value="Polysacc_synt_3"/>
    <property type="match status" value="1"/>
</dbReference>
<keyword evidence="3" id="KW-1003">Cell membrane</keyword>
<feature type="transmembrane region" description="Helical" evidence="8">
    <location>
        <begin position="140"/>
        <end position="160"/>
    </location>
</feature>
<feature type="transmembrane region" description="Helical" evidence="8">
    <location>
        <begin position="406"/>
        <end position="425"/>
    </location>
</feature>
<dbReference type="Proteomes" id="UP001231166">
    <property type="component" value="Chromosome"/>
</dbReference>
<keyword evidence="4 8" id="KW-0812">Transmembrane</keyword>
<feature type="transmembrane region" description="Helical" evidence="8">
    <location>
        <begin position="172"/>
        <end position="193"/>
    </location>
</feature>
<evidence type="ECO:0000256" key="8">
    <source>
        <dbReference type="SAM" id="Phobius"/>
    </source>
</evidence>
<proteinExistence type="inferred from homology"/>
<reference evidence="9" key="1">
    <citation type="submission" date="2022-12" db="EMBL/GenBank/DDBJ databases">
        <authorList>
            <person name="Krivoruchko A.V."/>
            <person name="Elkin A."/>
        </authorList>
    </citation>
    <scope>NUCLEOTIDE SEQUENCE</scope>
    <source>
        <strain evidence="9">IEGM 249</strain>
    </source>
</reference>
<evidence type="ECO:0000256" key="6">
    <source>
        <dbReference type="ARBA" id="ARBA00023136"/>
    </source>
</evidence>
<evidence type="ECO:0000313" key="10">
    <source>
        <dbReference type="EMBL" id="WLF49379.1"/>
    </source>
</evidence>
<feature type="transmembrane region" description="Helical" evidence="8">
    <location>
        <begin position="317"/>
        <end position="342"/>
    </location>
</feature>
<protein>
    <submittedName>
        <fullName evidence="10">Oligosaccharide flippase family protein</fullName>
    </submittedName>
</protein>
<accession>A0AAX3YLP2</accession>
<feature type="transmembrane region" description="Helical" evidence="8">
    <location>
        <begin position="470"/>
        <end position="490"/>
    </location>
</feature>
<evidence type="ECO:0000256" key="5">
    <source>
        <dbReference type="ARBA" id="ARBA00022989"/>
    </source>
</evidence>
<dbReference type="RefSeq" id="WP_259465574.1">
    <property type="nucleotide sequence ID" value="NZ_CP082160.1"/>
</dbReference>
<evidence type="ECO:0000313" key="11">
    <source>
        <dbReference type="Proteomes" id="UP001066327"/>
    </source>
</evidence>
<sequence length="519" mass="54070">MDSSTPGRAPECGDSGSAPSPGTTSVGTLSSILRRGAAMAAAGLLIVQGVTFVQTLVLARLLSPEIVGVFAAGTVMTTFLVVVTHGTLAQALVQREHDVENAATTVFWVTLGTGILMSLVMLAVSPLIGRVFSSQAVGTVAAAMSGSMFLIAITCVPDALMQRRFQFKRRIIVDPAVGLTFAAGSIVFAALGYGVWSLVIGSYASMLVWIVASWWLSRWHPFGGRFSFRIWREMAVFSFPLLLDGAAARAQEVVELTIIGRGLSEAALGNYRYGRRIALLPGMAIVQVCSYVLFPAFSRISSDSRRFKDAFLRALSWIWRVAMPAGALMVAVGEPAVVVLLGEPWRGAGVAVASMAGIGLGVAMNSVSAEAMKGAGRSSRMNWMTAAGLLTGVPLLLLLLPLGLAGVGLAVSGAAIVVGITGLGLARSVIGASGGEIARVMVPSVIASLAAFAMIAPLERYVVHSDQRSIAVGLAAIALECVAFLIAYLLSLRLIAPSAFAEIRAAVHTIAGRVVGGER</sequence>
<dbReference type="EMBL" id="JAPWIS010000001">
    <property type="protein sequence ID" value="MCZ4582207.1"/>
    <property type="molecule type" value="Genomic_DNA"/>
</dbReference>
<keyword evidence="6 8" id="KW-0472">Membrane</keyword>
<evidence type="ECO:0000313" key="12">
    <source>
        <dbReference type="Proteomes" id="UP001231166"/>
    </source>
</evidence>
<dbReference type="PANTHER" id="PTHR30250:SF10">
    <property type="entry name" value="LIPOPOLYSACCHARIDE BIOSYNTHESIS PROTEIN WZXC"/>
    <property type="match status" value="1"/>
</dbReference>
<feature type="transmembrane region" description="Helical" evidence="8">
    <location>
        <begin position="105"/>
        <end position="128"/>
    </location>
</feature>
<evidence type="ECO:0000256" key="1">
    <source>
        <dbReference type="ARBA" id="ARBA00004651"/>
    </source>
</evidence>
<feature type="transmembrane region" description="Helical" evidence="8">
    <location>
        <begin position="37"/>
        <end position="57"/>
    </location>
</feature>
<feature type="region of interest" description="Disordered" evidence="7">
    <location>
        <begin position="1"/>
        <end position="24"/>
    </location>
</feature>
<keyword evidence="5 8" id="KW-1133">Transmembrane helix</keyword>
<evidence type="ECO:0000256" key="7">
    <source>
        <dbReference type="SAM" id="MobiDB-lite"/>
    </source>
</evidence>
<comment type="similarity">
    <text evidence="2">Belongs to the polysaccharide synthase family.</text>
</comment>
<evidence type="ECO:0000256" key="3">
    <source>
        <dbReference type="ARBA" id="ARBA00022475"/>
    </source>
</evidence>
<dbReference type="EMBL" id="CP130953">
    <property type="protein sequence ID" value="WLF49379.1"/>
    <property type="molecule type" value="Genomic_DNA"/>
</dbReference>
<organism evidence="10 12">
    <name type="scientific">Rhodococcus opacus</name>
    <name type="common">Nocardia opaca</name>
    <dbReference type="NCBI Taxonomy" id="37919"/>
    <lineage>
        <taxon>Bacteria</taxon>
        <taxon>Bacillati</taxon>
        <taxon>Actinomycetota</taxon>
        <taxon>Actinomycetes</taxon>
        <taxon>Mycobacteriales</taxon>
        <taxon>Nocardiaceae</taxon>
        <taxon>Rhodococcus</taxon>
    </lineage>
</organism>
<feature type="transmembrane region" description="Helical" evidence="8">
    <location>
        <begin position="348"/>
        <end position="369"/>
    </location>
</feature>
<dbReference type="InterPro" id="IPR050833">
    <property type="entry name" value="Poly_Biosynth_Transport"/>
</dbReference>
<gene>
    <name evidence="9" type="ORF">O4328_00705</name>
    <name evidence="10" type="ORF">Q5707_10480</name>
</gene>
<comment type="subcellular location">
    <subcellularLocation>
        <location evidence="1">Cell membrane</location>
        <topology evidence="1">Multi-pass membrane protein</topology>
    </subcellularLocation>
</comment>
<dbReference type="Proteomes" id="UP001066327">
    <property type="component" value="Unassembled WGS sequence"/>
</dbReference>
<dbReference type="PANTHER" id="PTHR30250">
    <property type="entry name" value="PST FAMILY PREDICTED COLANIC ACID TRANSPORTER"/>
    <property type="match status" value="1"/>
</dbReference>
<feature type="transmembrane region" description="Helical" evidence="8">
    <location>
        <begin position="277"/>
        <end position="297"/>
    </location>
</feature>
<feature type="transmembrane region" description="Helical" evidence="8">
    <location>
        <begin position="437"/>
        <end position="458"/>
    </location>
</feature>